<feature type="transmembrane region" description="Helical" evidence="2">
    <location>
        <begin position="175"/>
        <end position="193"/>
    </location>
</feature>
<evidence type="ECO:0000256" key="1">
    <source>
        <dbReference type="SAM" id="MobiDB-lite"/>
    </source>
</evidence>
<dbReference type="EMBL" id="WUUU01000216">
    <property type="protein sequence ID" value="MXR22183.1"/>
    <property type="molecule type" value="Genomic_DNA"/>
</dbReference>
<feature type="domain" description="Protein-glutamine gamma-glutamyltransferase-like C-terminal" evidence="3">
    <location>
        <begin position="242"/>
        <end position="309"/>
    </location>
</feature>
<feature type="region of interest" description="Disordered" evidence="1">
    <location>
        <begin position="29"/>
        <end position="67"/>
    </location>
</feature>
<comment type="caution">
    <text evidence="4">The sequence shown here is derived from an EMBL/GenBank/DDBJ whole genome shotgun (WGS) entry which is preliminary data.</text>
</comment>
<evidence type="ECO:0000256" key="2">
    <source>
        <dbReference type="SAM" id="Phobius"/>
    </source>
</evidence>
<proteinExistence type="predicted"/>
<name>A0A6B0SRH8_9EURY</name>
<keyword evidence="5" id="KW-1185">Reference proteome</keyword>
<dbReference type="InterPro" id="IPR025403">
    <property type="entry name" value="TgpA-like_C"/>
</dbReference>
<evidence type="ECO:0000313" key="4">
    <source>
        <dbReference type="EMBL" id="MXR22183.1"/>
    </source>
</evidence>
<evidence type="ECO:0000313" key="5">
    <source>
        <dbReference type="Proteomes" id="UP000471521"/>
    </source>
</evidence>
<keyword evidence="2" id="KW-0472">Membrane</keyword>
<feature type="compositionally biased region" description="Gly residues" evidence="1">
    <location>
        <begin position="155"/>
        <end position="165"/>
    </location>
</feature>
<organism evidence="4 5">
    <name type="scientific">Halobacterium bonnevillei</name>
    <dbReference type="NCBI Taxonomy" id="2692200"/>
    <lineage>
        <taxon>Archaea</taxon>
        <taxon>Methanobacteriati</taxon>
        <taxon>Methanobacteriota</taxon>
        <taxon>Stenosarchaea group</taxon>
        <taxon>Halobacteria</taxon>
        <taxon>Halobacteriales</taxon>
        <taxon>Halobacteriaceae</taxon>
        <taxon>Halobacterium</taxon>
    </lineage>
</organism>
<gene>
    <name evidence="4" type="ORF">GRX66_16890</name>
</gene>
<feature type="compositionally biased region" description="Acidic residues" evidence="1">
    <location>
        <begin position="52"/>
        <end position="64"/>
    </location>
</feature>
<feature type="region of interest" description="Disordered" evidence="1">
    <location>
        <begin position="140"/>
        <end position="167"/>
    </location>
</feature>
<keyword evidence="2" id="KW-0812">Transmembrane</keyword>
<keyword evidence="2" id="KW-1133">Transmembrane helix</keyword>
<accession>A0A6B0SRH8</accession>
<dbReference type="Proteomes" id="UP000471521">
    <property type="component" value="Unassembled WGS sequence"/>
</dbReference>
<feature type="transmembrane region" description="Helical" evidence="2">
    <location>
        <begin position="82"/>
        <end position="102"/>
    </location>
</feature>
<evidence type="ECO:0000259" key="3">
    <source>
        <dbReference type="Pfam" id="PF13559"/>
    </source>
</evidence>
<feature type="transmembrane region" description="Helical" evidence="2">
    <location>
        <begin position="109"/>
        <end position="131"/>
    </location>
</feature>
<reference evidence="4 5" key="1">
    <citation type="submission" date="2019-12" db="EMBL/GenBank/DDBJ databases">
        <title>Isolation and characterization of three novel carbon monoxide-oxidizing members of Halobacteria from salione crusts and soils.</title>
        <authorList>
            <person name="Myers M.R."/>
            <person name="King G.M."/>
        </authorList>
    </citation>
    <scope>NUCLEOTIDE SEQUENCE [LARGE SCALE GENOMIC DNA]</scope>
    <source>
        <strain evidence="4 5">PCN9</strain>
    </source>
</reference>
<sequence>MDRNVRALIIALLCVLAVSLAAATLANPQDTAGSSGGPGGGVGGDSGTADEQGNEGEDGADIDDNSLAGEQPIQLGGACVPFLLSPAFAGLLLVVYGIIGYLTYRTRGLVPAVLVLFVVTALVVAPPWLIFTDCGSQTESDQGGTLLPELPSGPSEGGEATGGSGEETLFSPPRVLAALFVLAIVLGLVAFRATGDSEPVDTRPVEEPVSESDDEALGAVGAVAGDAADRIVEDADVENEVYRAWREMTDHLDVRNPETSTPSEFADAARDAGMDDVHVDELTALFRDVRYGGADVTPAREQRAVDALRAIEASYGGGD</sequence>
<feature type="compositionally biased region" description="Gly residues" evidence="1">
    <location>
        <begin position="34"/>
        <end position="46"/>
    </location>
</feature>
<dbReference type="RefSeq" id="WP_159527561.1">
    <property type="nucleotide sequence ID" value="NZ_WUUU01000216.1"/>
</dbReference>
<dbReference type="Pfam" id="PF13559">
    <property type="entry name" value="DUF4129"/>
    <property type="match status" value="1"/>
</dbReference>
<dbReference type="AlphaFoldDB" id="A0A6B0SRH8"/>
<protein>
    <submittedName>
        <fullName evidence="4">DUF4129 domain-containing protein</fullName>
    </submittedName>
</protein>